<dbReference type="RefSeq" id="WP_196988169.1">
    <property type="nucleotide sequence ID" value="NZ_JADWYS010000001.1"/>
</dbReference>
<organism evidence="1 2">
    <name type="scientific">Caenimonas aquaedulcis</name>
    <dbReference type="NCBI Taxonomy" id="2793270"/>
    <lineage>
        <taxon>Bacteria</taxon>
        <taxon>Pseudomonadati</taxon>
        <taxon>Pseudomonadota</taxon>
        <taxon>Betaproteobacteria</taxon>
        <taxon>Burkholderiales</taxon>
        <taxon>Comamonadaceae</taxon>
        <taxon>Caenimonas</taxon>
    </lineage>
</organism>
<evidence type="ECO:0000313" key="1">
    <source>
        <dbReference type="EMBL" id="MBG9390430.1"/>
    </source>
</evidence>
<reference evidence="1" key="1">
    <citation type="submission" date="2020-11" db="EMBL/GenBank/DDBJ databases">
        <title>Bacterial whole genome sequence for Caenimonas sp. DR4.4.</title>
        <authorList>
            <person name="Le V."/>
            <person name="Ko S.-R."/>
            <person name="Ahn C.-Y."/>
            <person name="Oh H.-M."/>
        </authorList>
    </citation>
    <scope>NUCLEOTIDE SEQUENCE</scope>
    <source>
        <strain evidence="1">DR4.4</strain>
    </source>
</reference>
<dbReference type="EMBL" id="JADWYS010000001">
    <property type="protein sequence ID" value="MBG9390430.1"/>
    <property type="molecule type" value="Genomic_DNA"/>
</dbReference>
<comment type="caution">
    <text evidence="1">The sequence shown here is derived from an EMBL/GenBank/DDBJ whole genome shotgun (WGS) entry which is preliminary data.</text>
</comment>
<proteinExistence type="predicted"/>
<keyword evidence="2" id="KW-1185">Reference proteome</keyword>
<protein>
    <submittedName>
        <fullName evidence="1">Uncharacterized protein</fullName>
    </submittedName>
</protein>
<dbReference type="InterPro" id="IPR046137">
    <property type="entry name" value="DUF6139"/>
</dbReference>
<dbReference type="Proteomes" id="UP000651050">
    <property type="component" value="Unassembled WGS sequence"/>
</dbReference>
<name>A0A931H833_9BURK</name>
<dbReference type="Pfam" id="PF19636">
    <property type="entry name" value="DUF6139"/>
    <property type="match status" value="1"/>
</dbReference>
<gene>
    <name evidence="1" type="ORF">I5803_20540</name>
</gene>
<evidence type="ECO:0000313" key="2">
    <source>
        <dbReference type="Proteomes" id="UP000651050"/>
    </source>
</evidence>
<sequence length="84" mass="9641">MNVDVYRRPEPGNKLTYMLVPAGKPIPPEVENTDWQLRQSGAHIDETERLVHPYEVERPREQIAEKGYAITRLADQVKADRASV</sequence>
<dbReference type="AlphaFoldDB" id="A0A931H833"/>
<accession>A0A931H833</accession>